<reference evidence="7 8" key="1">
    <citation type="journal article" date="2016" name="Nat. Commun.">
        <title>Thousands of microbial genomes shed light on interconnected biogeochemical processes in an aquifer system.</title>
        <authorList>
            <person name="Anantharaman K."/>
            <person name="Brown C.T."/>
            <person name="Hug L.A."/>
            <person name="Sharon I."/>
            <person name="Castelle C.J."/>
            <person name="Probst A.J."/>
            <person name="Thomas B.C."/>
            <person name="Singh A."/>
            <person name="Wilkins M.J."/>
            <person name="Karaoz U."/>
            <person name="Brodie E.L."/>
            <person name="Williams K.H."/>
            <person name="Hubbard S.S."/>
            <person name="Banfield J.F."/>
        </authorList>
    </citation>
    <scope>NUCLEOTIDE SEQUENCE [LARGE SCALE GENOMIC DNA]</scope>
</reference>
<evidence type="ECO:0000256" key="5">
    <source>
        <dbReference type="RuleBase" id="RU361157"/>
    </source>
</evidence>
<organism evidence="7 8">
    <name type="scientific">Candidatus Gottesmanbacteria bacterium RIFCSPHIGHO2_02_FULL_40_13</name>
    <dbReference type="NCBI Taxonomy" id="1798384"/>
    <lineage>
        <taxon>Bacteria</taxon>
        <taxon>Candidatus Gottesmaniibacteriota</taxon>
    </lineage>
</organism>
<proteinExistence type="inferred from homology"/>
<evidence type="ECO:0000313" key="7">
    <source>
        <dbReference type="EMBL" id="OGG21144.1"/>
    </source>
</evidence>
<comment type="caution">
    <text evidence="7">The sequence shown here is derived from an EMBL/GenBank/DDBJ whole genome shotgun (WGS) entry which is preliminary data.</text>
</comment>
<feature type="transmembrane region" description="Helical" evidence="5">
    <location>
        <begin position="137"/>
        <end position="166"/>
    </location>
</feature>
<evidence type="ECO:0000256" key="3">
    <source>
        <dbReference type="ARBA" id="ARBA00022989"/>
    </source>
</evidence>
<dbReference type="Proteomes" id="UP000177092">
    <property type="component" value="Unassembled WGS sequence"/>
</dbReference>
<evidence type="ECO:0000256" key="2">
    <source>
        <dbReference type="ARBA" id="ARBA00022692"/>
    </source>
</evidence>
<name>A0A1F6A977_9BACT</name>
<keyword evidence="5" id="KW-1003">Cell membrane</keyword>
<evidence type="ECO:0000313" key="8">
    <source>
        <dbReference type="Proteomes" id="UP000177092"/>
    </source>
</evidence>
<feature type="transmembrane region" description="Helical" evidence="5">
    <location>
        <begin position="106"/>
        <end position="131"/>
    </location>
</feature>
<evidence type="ECO:0000256" key="4">
    <source>
        <dbReference type="ARBA" id="ARBA00023136"/>
    </source>
</evidence>
<dbReference type="GO" id="GO:0140359">
    <property type="term" value="F:ABC-type transporter activity"/>
    <property type="evidence" value="ECO:0007669"/>
    <property type="project" value="InterPro"/>
</dbReference>
<dbReference type="AlphaFoldDB" id="A0A1F6A977"/>
<comment type="subcellular location">
    <subcellularLocation>
        <location evidence="5">Cell membrane</location>
        <topology evidence="5">Multi-pass membrane protein</topology>
    </subcellularLocation>
    <subcellularLocation>
        <location evidence="1">Membrane</location>
        <topology evidence="1">Multi-pass membrane protein</topology>
    </subcellularLocation>
</comment>
<dbReference type="PROSITE" id="PS51012">
    <property type="entry name" value="ABC_TM2"/>
    <property type="match status" value="1"/>
</dbReference>
<keyword evidence="3 5" id="KW-1133">Transmembrane helix</keyword>
<accession>A0A1F6A977</accession>
<gene>
    <name evidence="7" type="ORF">A3D03_05860</name>
</gene>
<dbReference type="InterPro" id="IPR013525">
    <property type="entry name" value="ABC2_TM"/>
</dbReference>
<feature type="transmembrane region" description="Helical" evidence="5">
    <location>
        <begin position="32"/>
        <end position="49"/>
    </location>
</feature>
<comment type="similarity">
    <text evidence="5">Belongs to the ABC-2 integral membrane protein family.</text>
</comment>
<dbReference type="GO" id="GO:0005886">
    <property type="term" value="C:plasma membrane"/>
    <property type="evidence" value="ECO:0007669"/>
    <property type="project" value="UniProtKB-SubCell"/>
</dbReference>
<feature type="domain" description="ABC transmembrane type-2" evidence="6">
    <location>
        <begin position="26"/>
        <end position="252"/>
    </location>
</feature>
<evidence type="ECO:0000259" key="6">
    <source>
        <dbReference type="PROSITE" id="PS51012"/>
    </source>
</evidence>
<dbReference type="InterPro" id="IPR047817">
    <property type="entry name" value="ABC2_TM_bact-type"/>
</dbReference>
<dbReference type="PANTHER" id="PTHR43229:SF6">
    <property type="entry name" value="ABC-TYPE MULTIDRUG TRANSPORT SYSTEM, PERMEASE COMPONENT"/>
    <property type="match status" value="1"/>
</dbReference>
<keyword evidence="2 5" id="KW-0812">Transmembrane</keyword>
<dbReference type="InterPro" id="IPR051784">
    <property type="entry name" value="Nod_factor_ABC_transporter"/>
</dbReference>
<dbReference type="STRING" id="1798384.A3D03_05860"/>
<dbReference type="EMBL" id="MFJN01000028">
    <property type="protein sequence ID" value="OGG21144.1"/>
    <property type="molecule type" value="Genomic_DNA"/>
</dbReference>
<keyword evidence="4 5" id="KW-0472">Membrane</keyword>
<keyword evidence="5" id="KW-0813">Transport</keyword>
<dbReference type="PANTHER" id="PTHR43229">
    <property type="entry name" value="NODULATION PROTEIN J"/>
    <property type="match status" value="1"/>
</dbReference>
<feature type="transmembrane region" description="Helical" evidence="5">
    <location>
        <begin position="220"/>
        <end position="248"/>
    </location>
</feature>
<feature type="transmembrane region" description="Helical" evidence="5">
    <location>
        <begin position="178"/>
        <end position="200"/>
    </location>
</feature>
<sequence length="266" mass="31149">MNNFINFTRVRGIVMRHIYEWRRNLDRVVDSFWWATIDIVFWGLTANYLKQTGTTNPQIVYLFIGGILLWVIVQNSQRDINMPLLNDAWNRNLINLFTTPIRLREFILGTIILGLFKLTLTVIFLAVIAYLLYQFNIFIFGFYLIPAVINLILVGWWIGFLINGLILRFGYRIESFAWAFIFVIYPFSAVIYPVSALPGWARFISAFLPTSYIFENMRSILFTGTFSIQYILISLSLNLIYIVLSLLFMNRMFTEALKNAKLVKLN</sequence>
<evidence type="ECO:0000256" key="1">
    <source>
        <dbReference type="ARBA" id="ARBA00004141"/>
    </source>
</evidence>
<dbReference type="Pfam" id="PF01061">
    <property type="entry name" value="ABC2_membrane"/>
    <property type="match status" value="1"/>
</dbReference>
<protein>
    <recommendedName>
        <fullName evidence="5">Transport permease protein</fullName>
    </recommendedName>
</protein>
<feature type="transmembrane region" description="Helical" evidence="5">
    <location>
        <begin position="55"/>
        <end position="73"/>
    </location>
</feature>